<dbReference type="RefSeq" id="WP_053390665.1">
    <property type="nucleotide sequence ID" value="NZ_CP010899.1"/>
</dbReference>
<organism evidence="1 2">
    <name type="scientific">Spiroplasma kunkelii CR2-3x</name>
    <dbReference type="NCBI Taxonomy" id="273035"/>
    <lineage>
        <taxon>Bacteria</taxon>
        <taxon>Bacillati</taxon>
        <taxon>Mycoplasmatota</taxon>
        <taxon>Mollicutes</taxon>
        <taxon>Entomoplasmatales</taxon>
        <taxon>Spiroplasmataceae</taxon>
        <taxon>Spiroplasma</taxon>
    </lineage>
</organism>
<proteinExistence type="predicted"/>
<sequence>MNELKQDFINLLEKDETYIEYLNGKTQWRFKCMDYLKSKLISLKELYFLTDDNVNGFQNIIMTQWWNLWKSHYPLVSKTITREDFKNKYIKSNYFNSLNDIKRTEMLSILMENKIISKEECIKIYENYEIK</sequence>
<gene>
    <name evidence="1" type="ORF">SKUN_00457</name>
</gene>
<accession>A0A0K2JFK4</accession>
<dbReference type="AlphaFoldDB" id="A0A0K2JFK4"/>
<reference evidence="1 2" key="1">
    <citation type="journal article" date="2015" name="Genome Announc.">
        <title>Complete Genome Sequence of Spiroplasma kunkelii Strain CR2-3x, Causal Agent of Corn Stunt Disease in Zea mays L.</title>
        <authorList>
            <person name="Davis R.E."/>
            <person name="Shao J."/>
            <person name="Dally E.L."/>
            <person name="Zhao Y."/>
            <person name="Gasparich G.E."/>
            <person name="Gaynor B.J."/>
            <person name="Athey J.C."/>
            <person name="Harrison N.A."/>
            <person name="Donofrio N."/>
        </authorList>
    </citation>
    <scope>NUCLEOTIDE SEQUENCE [LARGE SCALE GENOMIC DNA]</scope>
    <source>
        <strain evidence="1 2">CR2-3x</strain>
    </source>
</reference>
<keyword evidence="2" id="KW-1185">Reference proteome</keyword>
<dbReference type="STRING" id="273035.SKUN_00457"/>
<dbReference type="KEGG" id="skn:SKUN_00457"/>
<dbReference type="EMBL" id="CP010899">
    <property type="protein sequence ID" value="ALA97360.1"/>
    <property type="molecule type" value="Genomic_DNA"/>
</dbReference>
<evidence type="ECO:0000313" key="2">
    <source>
        <dbReference type="Proteomes" id="UP000062963"/>
    </source>
</evidence>
<evidence type="ECO:0000313" key="1">
    <source>
        <dbReference type="EMBL" id="ALA97360.1"/>
    </source>
</evidence>
<protein>
    <submittedName>
        <fullName evidence="1">Uncharacterized protein</fullName>
    </submittedName>
</protein>
<dbReference type="PATRIC" id="fig|273035.7.peg.537"/>
<dbReference type="Proteomes" id="UP000062963">
    <property type="component" value="Chromosome"/>
</dbReference>
<name>A0A0K2JFK4_SPIKU</name>